<sequence>MSSYYFVIIGTRDNPIYELEFSSFRSGISGIQVPGKSQFSPSVKEILPFISHSALDIIEDAQWSTNSFNLGKIDSFYGLMINAFISQGNIKYILCYDANGSGTNGSSSPSLNKNDENSIKQFFTEANELYVKCLLNPFYSVNNAITSPDFDHRMKLLARKYL</sequence>
<dbReference type="PANTHER" id="PTHR12403">
    <property type="entry name" value="TRAFFICKING PROTEIN PARTICLE COMPLEX SUBUNIT 2"/>
    <property type="match status" value="1"/>
</dbReference>
<dbReference type="eggNOG" id="KOG3487">
    <property type="taxonomic scope" value="Eukaryota"/>
</dbReference>
<dbReference type="FunCoup" id="G8Y3D9">
    <property type="interactions" value="572"/>
</dbReference>
<organism evidence="1 2">
    <name type="scientific">Pichia sorbitophila (strain ATCC MYA-4447 / BCRC 22081 / CBS 7064 / NBRC 10061 / NRRL Y-12695)</name>
    <name type="common">Hybrid yeast</name>
    <dbReference type="NCBI Taxonomy" id="559304"/>
    <lineage>
        <taxon>Eukaryota</taxon>
        <taxon>Fungi</taxon>
        <taxon>Dikarya</taxon>
        <taxon>Ascomycota</taxon>
        <taxon>Saccharomycotina</taxon>
        <taxon>Pichiomycetes</taxon>
        <taxon>Debaryomycetaceae</taxon>
        <taxon>Millerozyma</taxon>
    </lineage>
</organism>
<dbReference type="InterPro" id="IPR011012">
    <property type="entry name" value="Longin-like_dom_sf"/>
</dbReference>
<dbReference type="GO" id="GO:0006888">
    <property type="term" value="P:endoplasmic reticulum to Golgi vesicle-mediated transport"/>
    <property type="evidence" value="ECO:0007669"/>
    <property type="project" value="InterPro"/>
</dbReference>
<dbReference type="EMBL" id="FO082047">
    <property type="protein sequence ID" value="CCE85207.1"/>
    <property type="molecule type" value="Genomic_DNA"/>
</dbReference>
<dbReference type="CDD" id="cd14825">
    <property type="entry name" value="TRAPPC2_sedlin"/>
    <property type="match status" value="1"/>
</dbReference>
<evidence type="ECO:0000313" key="1">
    <source>
        <dbReference type="EMBL" id="CCE85207.1"/>
    </source>
</evidence>
<dbReference type="GO" id="GO:0005737">
    <property type="term" value="C:cytoplasm"/>
    <property type="evidence" value="ECO:0007669"/>
    <property type="project" value="GOC"/>
</dbReference>
<dbReference type="Proteomes" id="UP000005222">
    <property type="component" value="Chromosome M"/>
</dbReference>
<name>G8Y3D9_PICSO</name>
<dbReference type="InterPro" id="IPR006722">
    <property type="entry name" value="Sedlin"/>
</dbReference>
<dbReference type="Gene3D" id="3.30.450.70">
    <property type="match status" value="1"/>
</dbReference>
<dbReference type="OrthoDB" id="10252102at2759"/>
<evidence type="ECO:0000313" key="2">
    <source>
        <dbReference type="Proteomes" id="UP000005222"/>
    </source>
</evidence>
<gene>
    <name evidence="1" type="primary">Piso0_004789</name>
    <name evidence="1" type="ORF">GNLVRS01_PISO0M01024g</name>
</gene>
<proteinExistence type="predicted"/>
<dbReference type="HOGENOM" id="CLU_085828_0_2_1"/>
<dbReference type="Pfam" id="PF04628">
    <property type="entry name" value="Sedlin_N"/>
    <property type="match status" value="1"/>
</dbReference>
<dbReference type="InParanoid" id="G8Y3D9"/>
<keyword evidence="2" id="KW-1185">Reference proteome</keyword>
<dbReference type="SUPFAM" id="SSF64356">
    <property type="entry name" value="SNARE-like"/>
    <property type="match status" value="1"/>
</dbReference>
<dbReference type="OMA" id="FFQELHE"/>
<dbReference type="STRING" id="559304.G8Y3D9"/>
<reference evidence="1 2" key="1">
    <citation type="journal article" date="2012" name="G3 (Bethesda)">
        <title>Pichia sorbitophila, an interspecies yeast hybrid reveals early steps of genome resolution following polyploidization.</title>
        <authorList>
            <person name="Leh Louis V."/>
            <person name="Despons L."/>
            <person name="Friedrich A."/>
            <person name="Martin T."/>
            <person name="Durrens P."/>
            <person name="Casaregola S."/>
            <person name="Neuveglise C."/>
            <person name="Fairhead C."/>
            <person name="Marck C."/>
            <person name="Cruz J.A."/>
            <person name="Straub M.L."/>
            <person name="Kugler V."/>
            <person name="Sacerdot C."/>
            <person name="Uzunov Z."/>
            <person name="Thierry A."/>
            <person name="Weiss S."/>
            <person name="Bleykasten C."/>
            <person name="De Montigny J."/>
            <person name="Jacques N."/>
            <person name="Jung P."/>
            <person name="Lemaire M."/>
            <person name="Mallet S."/>
            <person name="Morel G."/>
            <person name="Richard G.F."/>
            <person name="Sarkar A."/>
            <person name="Savel G."/>
            <person name="Schacherer J."/>
            <person name="Seret M.L."/>
            <person name="Talla E."/>
            <person name="Samson G."/>
            <person name="Jubin C."/>
            <person name="Poulain J."/>
            <person name="Vacherie B."/>
            <person name="Barbe V."/>
            <person name="Pelletier E."/>
            <person name="Sherman D.J."/>
            <person name="Westhof E."/>
            <person name="Weissenbach J."/>
            <person name="Baret P.V."/>
            <person name="Wincker P."/>
            <person name="Gaillardin C."/>
            <person name="Dujon B."/>
            <person name="Souciet J.L."/>
        </authorList>
    </citation>
    <scope>NUCLEOTIDE SEQUENCE [LARGE SCALE GENOMIC DNA]</scope>
    <source>
        <strain evidence="2">ATCC MYA-4447 / BCRC 22081 / CBS 7064 / NBRC 10061 / NRRL Y-12695</strain>
    </source>
</reference>
<dbReference type="AlphaFoldDB" id="G8Y3D9"/>
<accession>G8Y3D9</accession>
<protein>
    <submittedName>
        <fullName evidence="1">Piso0_004789 protein</fullName>
    </submittedName>
</protein>